<dbReference type="AlphaFoldDB" id="A0A0F9HWH4"/>
<name>A0A0F9HWH4_9ZZZZ</name>
<organism evidence="1">
    <name type="scientific">marine sediment metagenome</name>
    <dbReference type="NCBI Taxonomy" id="412755"/>
    <lineage>
        <taxon>unclassified sequences</taxon>
        <taxon>metagenomes</taxon>
        <taxon>ecological metagenomes</taxon>
    </lineage>
</organism>
<evidence type="ECO:0000313" key="1">
    <source>
        <dbReference type="EMBL" id="KKM19776.1"/>
    </source>
</evidence>
<gene>
    <name evidence="1" type="ORF">LCGC14_1652150</name>
</gene>
<proteinExistence type="predicted"/>
<accession>A0A0F9HWH4</accession>
<protein>
    <submittedName>
        <fullName evidence="1">Uncharacterized protein</fullName>
    </submittedName>
</protein>
<dbReference type="EMBL" id="LAZR01013911">
    <property type="protein sequence ID" value="KKM19776.1"/>
    <property type="molecule type" value="Genomic_DNA"/>
</dbReference>
<comment type="caution">
    <text evidence="1">The sequence shown here is derived from an EMBL/GenBank/DDBJ whole genome shotgun (WGS) entry which is preliminary data.</text>
</comment>
<sequence length="49" mass="5508">ATVELTPQQAQEITWADQFGVLRMEARAVGDETIVDVVPTLFFNLETTR</sequence>
<reference evidence="1" key="1">
    <citation type="journal article" date="2015" name="Nature">
        <title>Complex archaea that bridge the gap between prokaryotes and eukaryotes.</title>
        <authorList>
            <person name="Spang A."/>
            <person name="Saw J.H."/>
            <person name="Jorgensen S.L."/>
            <person name="Zaremba-Niedzwiedzka K."/>
            <person name="Martijn J."/>
            <person name="Lind A.E."/>
            <person name="van Eijk R."/>
            <person name="Schleper C."/>
            <person name="Guy L."/>
            <person name="Ettema T.J."/>
        </authorList>
    </citation>
    <scope>NUCLEOTIDE SEQUENCE</scope>
</reference>
<feature type="non-terminal residue" evidence="1">
    <location>
        <position position="1"/>
    </location>
</feature>